<proteinExistence type="predicted"/>
<feature type="domain" description="CBS" evidence="3">
    <location>
        <begin position="147"/>
        <end position="201"/>
    </location>
</feature>
<dbReference type="RefSeq" id="WP_155326287.1">
    <property type="nucleotide sequence ID" value="NZ_AP021877.1"/>
</dbReference>
<protein>
    <recommendedName>
        <fullName evidence="3">CBS domain-containing protein</fullName>
    </recommendedName>
</protein>
<evidence type="ECO:0000256" key="1">
    <source>
        <dbReference type="ARBA" id="ARBA00023122"/>
    </source>
</evidence>
<organism evidence="4 5">
    <name type="scientific">Desulfosarcina ovata subsp. sediminis</name>
    <dbReference type="NCBI Taxonomy" id="885957"/>
    <lineage>
        <taxon>Bacteria</taxon>
        <taxon>Pseudomonadati</taxon>
        <taxon>Thermodesulfobacteriota</taxon>
        <taxon>Desulfobacteria</taxon>
        <taxon>Desulfobacterales</taxon>
        <taxon>Desulfosarcinaceae</taxon>
        <taxon>Desulfosarcina</taxon>
    </lineage>
</organism>
<dbReference type="AlphaFoldDB" id="A0A5K8A2D5"/>
<evidence type="ECO:0000259" key="3">
    <source>
        <dbReference type="PROSITE" id="PS51371"/>
    </source>
</evidence>
<dbReference type="SMART" id="SM00116">
    <property type="entry name" value="CBS"/>
    <property type="match status" value="2"/>
</dbReference>
<dbReference type="CDD" id="cd04586">
    <property type="entry name" value="CBS_pair_BON_assoc"/>
    <property type="match status" value="1"/>
</dbReference>
<dbReference type="PROSITE" id="PS51371">
    <property type="entry name" value="CBS"/>
    <property type="match status" value="2"/>
</dbReference>
<evidence type="ECO:0000313" key="4">
    <source>
        <dbReference type="EMBL" id="BBO86702.1"/>
    </source>
</evidence>
<accession>A0A5K8A2D5</accession>
<keyword evidence="1 2" id="KW-0129">CBS domain</keyword>
<dbReference type="InterPro" id="IPR000644">
    <property type="entry name" value="CBS_dom"/>
</dbReference>
<dbReference type="PANTHER" id="PTHR43080:SF2">
    <property type="entry name" value="CBS DOMAIN-CONTAINING PROTEIN"/>
    <property type="match status" value="1"/>
</dbReference>
<dbReference type="InterPro" id="IPR046342">
    <property type="entry name" value="CBS_dom_sf"/>
</dbReference>
<keyword evidence="4" id="KW-0614">Plasmid</keyword>
<reference evidence="4 5" key="1">
    <citation type="submission" date="2019-11" db="EMBL/GenBank/DDBJ databases">
        <title>Comparative genomics of hydrocarbon-degrading Desulfosarcina strains.</title>
        <authorList>
            <person name="Watanabe M."/>
            <person name="Kojima H."/>
            <person name="Fukui M."/>
        </authorList>
    </citation>
    <scope>NUCLEOTIDE SEQUENCE [LARGE SCALE GENOMIC DNA]</scope>
    <source>
        <strain evidence="4 5">28bB2T</strain>
        <plasmid evidence="5">do28_1 dna</plasmid>
    </source>
</reference>
<dbReference type="KEGG" id="dov:DSCO28_72680"/>
<dbReference type="PANTHER" id="PTHR43080">
    <property type="entry name" value="CBS DOMAIN-CONTAINING PROTEIN CBSX3, MITOCHONDRIAL"/>
    <property type="match status" value="1"/>
</dbReference>
<dbReference type="Proteomes" id="UP000425960">
    <property type="component" value="Plasmid Do28_1"/>
</dbReference>
<dbReference type="SUPFAM" id="SSF54631">
    <property type="entry name" value="CBS-domain pair"/>
    <property type="match status" value="1"/>
</dbReference>
<evidence type="ECO:0000256" key="2">
    <source>
        <dbReference type="PROSITE-ProRule" id="PRU00703"/>
    </source>
</evidence>
<geneLocation type="plasmid" evidence="5">
    <name>do28_1 dna</name>
</geneLocation>
<name>A0A5K8A2D5_9BACT</name>
<feature type="domain" description="CBS" evidence="3">
    <location>
        <begin position="62"/>
        <end position="119"/>
    </location>
</feature>
<sequence length="201" mass="21494">MNSSNLRECAPVEISDNDVMAAMKSMQGYIDITPADFREVYRLAYALAKERMMTAFKAADIMSTPVHAVRIDTDLVTTATLLAEKGISGAPVTDTTGRIVGVISEKDFFRQMGASQGDSFMAVVAHCLKNKGCAATPMKNRAAGDIMTAPAVSADANITIGAISTMLMEKNINRLPIVEKDGHLVGIVTRSDLVNAFCMLG</sequence>
<dbReference type="InterPro" id="IPR051257">
    <property type="entry name" value="Diverse_CBS-Domain"/>
</dbReference>
<evidence type="ECO:0000313" key="5">
    <source>
        <dbReference type="Proteomes" id="UP000425960"/>
    </source>
</evidence>
<dbReference type="EMBL" id="AP021877">
    <property type="protein sequence ID" value="BBO86702.1"/>
    <property type="molecule type" value="Genomic_DNA"/>
</dbReference>
<gene>
    <name evidence="4" type="ORF">DSCO28_72680</name>
</gene>
<dbReference type="Pfam" id="PF00571">
    <property type="entry name" value="CBS"/>
    <property type="match status" value="2"/>
</dbReference>
<dbReference type="Gene3D" id="3.10.580.10">
    <property type="entry name" value="CBS-domain"/>
    <property type="match status" value="1"/>
</dbReference>